<feature type="compositionally biased region" description="Basic residues" evidence="1">
    <location>
        <begin position="83"/>
        <end position="92"/>
    </location>
</feature>
<sequence>MTDPDNIPPALEPPARSPTARRSHDDYRWTPGKAHAFLTALAQCGKVAEAARSVGMTRQSAYRLKSRSRLFAEHWPRALASGKARRKARGRSRGGAAR</sequence>
<feature type="region of interest" description="Disordered" evidence="1">
    <location>
        <begin position="1"/>
        <end position="27"/>
    </location>
</feature>
<dbReference type="OrthoDB" id="7282816at2"/>
<proteinExistence type="predicted"/>
<dbReference type="AlphaFoldDB" id="A0A6I4SRN1"/>
<evidence type="ECO:0000256" key="1">
    <source>
        <dbReference type="SAM" id="MobiDB-lite"/>
    </source>
</evidence>
<comment type="caution">
    <text evidence="2">The sequence shown here is derived from an EMBL/GenBank/DDBJ whole genome shotgun (WGS) entry which is preliminary data.</text>
</comment>
<dbReference type="Proteomes" id="UP000433652">
    <property type="component" value="Unassembled WGS sequence"/>
</dbReference>
<evidence type="ECO:0000313" key="3">
    <source>
        <dbReference type="Proteomes" id="UP000433652"/>
    </source>
</evidence>
<protein>
    <submittedName>
        <fullName evidence="2">LysR family transcriptional regulator</fullName>
    </submittedName>
</protein>
<gene>
    <name evidence="2" type="ORF">GRI89_01540</name>
</gene>
<organism evidence="2 3">
    <name type="scientific">Croceibacterium salegens</name>
    <dbReference type="NCBI Taxonomy" id="1737568"/>
    <lineage>
        <taxon>Bacteria</taxon>
        <taxon>Pseudomonadati</taxon>
        <taxon>Pseudomonadota</taxon>
        <taxon>Alphaproteobacteria</taxon>
        <taxon>Sphingomonadales</taxon>
        <taxon>Erythrobacteraceae</taxon>
        <taxon>Croceibacterium</taxon>
    </lineage>
</organism>
<name>A0A6I4SRN1_9SPHN</name>
<reference evidence="2 3" key="1">
    <citation type="submission" date="2019-12" db="EMBL/GenBank/DDBJ databases">
        <title>Genomic-based taxomic classification of the family Erythrobacteraceae.</title>
        <authorList>
            <person name="Xu L."/>
        </authorList>
    </citation>
    <scope>NUCLEOTIDE SEQUENCE [LARGE SCALE GENOMIC DNA]</scope>
    <source>
        <strain evidence="2 3">MCCC 1K01500</strain>
    </source>
</reference>
<dbReference type="RefSeq" id="WP_159791515.1">
    <property type="nucleotide sequence ID" value="NZ_WTYM01000022.1"/>
</dbReference>
<keyword evidence="3" id="KW-1185">Reference proteome</keyword>
<feature type="compositionally biased region" description="Pro residues" evidence="1">
    <location>
        <begin position="1"/>
        <end position="16"/>
    </location>
</feature>
<feature type="region of interest" description="Disordered" evidence="1">
    <location>
        <begin position="78"/>
        <end position="98"/>
    </location>
</feature>
<dbReference type="EMBL" id="WTYM01000022">
    <property type="protein sequence ID" value="MXO58229.1"/>
    <property type="molecule type" value="Genomic_DNA"/>
</dbReference>
<accession>A0A6I4SRN1</accession>
<evidence type="ECO:0000313" key="2">
    <source>
        <dbReference type="EMBL" id="MXO58229.1"/>
    </source>
</evidence>